<evidence type="ECO:0000313" key="2">
    <source>
        <dbReference type="EMBL" id="RSN74091.1"/>
    </source>
</evidence>
<keyword evidence="3" id="KW-1185">Reference proteome</keyword>
<keyword evidence="1" id="KW-0812">Transmembrane</keyword>
<dbReference type="RefSeq" id="WP_125671639.1">
    <property type="nucleotide sequence ID" value="NZ_RCOS01000101.1"/>
</dbReference>
<name>A0A3R9X2W1_9CREN</name>
<dbReference type="AlphaFoldDB" id="A0A3R9X2W1"/>
<protein>
    <submittedName>
        <fullName evidence="2">Uncharacterized protein</fullName>
    </submittedName>
</protein>
<feature type="transmembrane region" description="Helical" evidence="1">
    <location>
        <begin position="107"/>
        <end position="124"/>
    </location>
</feature>
<dbReference type="Proteomes" id="UP000277582">
    <property type="component" value="Unassembled WGS sequence"/>
</dbReference>
<evidence type="ECO:0000313" key="3">
    <source>
        <dbReference type="Proteomes" id="UP000277582"/>
    </source>
</evidence>
<keyword evidence="1" id="KW-0472">Membrane</keyword>
<keyword evidence="1" id="KW-1133">Transmembrane helix</keyword>
<dbReference type="EMBL" id="RCOS01000101">
    <property type="protein sequence ID" value="RSN74091.1"/>
    <property type="molecule type" value="Genomic_DNA"/>
</dbReference>
<feature type="transmembrane region" description="Helical" evidence="1">
    <location>
        <begin position="261"/>
        <end position="280"/>
    </location>
</feature>
<feature type="transmembrane region" description="Helical" evidence="1">
    <location>
        <begin position="23"/>
        <end position="40"/>
    </location>
</feature>
<reference evidence="2 3" key="1">
    <citation type="submission" date="2018-10" db="EMBL/GenBank/DDBJ databases">
        <title>Co-occurring genomic capacity for anaerobic methane metabolism and dissimilatory sulfite reduction discovered in the Korarchaeota.</title>
        <authorList>
            <person name="Mckay L.J."/>
            <person name="Dlakic M."/>
            <person name="Fields M.W."/>
            <person name="Delmont T.O."/>
            <person name="Eren A.M."/>
            <person name="Jay Z.J."/>
            <person name="Klingelsmith K.B."/>
            <person name="Rusch D.B."/>
            <person name="Inskeep W.P."/>
        </authorList>
    </citation>
    <scope>NUCLEOTIDE SEQUENCE [LARGE SCALE GENOMIC DNA]</scope>
    <source>
        <strain evidence="2 3">MDKW</strain>
    </source>
</reference>
<feature type="transmembrane region" description="Helical" evidence="1">
    <location>
        <begin position="319"/>
        <end position="335"/>
    </location>
</feature>
<feature type="transmembrane region" description="Helical" evidence="1">
    <location>
        <begin position="211"/>
        <end position="238"/>
    </location>
</feature>
<organism evidence="2 3">
    <name type="scientific">Candidatus Methanodesulfokora washburnensis</name>
    <dbReference type="NCBI Taxonomy" id="2478471"/>
    <lineage>
        <taxon>Archaea</taxon>
        <taxon>Thermoproteota</taxon>
        <taxon>Candidatus Korarchaeia</taxon>
        <taxon>Candidatus Korarchaeia incertae sedis</taxon>
        <taxon>Candidatus Methanodesulfokora</taxon>
    </lineage>
</organism>
<evidence type="ECO:0000256" key="1">
    <source>
        <dbReference type="SAM" id="Phobius"/>
    </source>
</evidence>
<gene>
    <name evidence="2" type="ORF">D6D85_08865</name>
</gene>
<proteinExistence type="predicted"/>
<feature type="transmembrane region" description="Helical" evidence="1">
    <location>
        <begin position="292"/>
        <end position="313"/>
    </location>
</feature>
<accession>A0A3R9X2W1</accession>
<sequence length="343" mass="38629">MERELTSTEIAIKFLRTAYIEEIGFFSFTIIGLLIINVIFIYYCGLIPAISTIVGILSGMFLTLKRKGRRAQSPVEDPLFGKLYKGYGDQAYIELRREMDQKIEVTGPYYLILIALTVLAEILSPNRGLNLELLNDSSVPLTCIFSWSSSFIYSAGGDLAVFPIWRSMKMMEKFLKEHPIKTLPPTIRRWWAREMAVKSGKRPALITGLSLFFYAVGISLFGIGLAYMISGLIGFPIYKQLDPVLSELAGLPLHGPNEDPLRAAVLMGLCFAAMGGFFLLPARYMWKLMREGAILAIATLLAIPITFGIFFAMDCPEKLFNYLLIIIPSIIILLIKHEWKKFL</sequence>
<comment type="caution">
    <text evidence="2">The sequence shown here is derived from an EMBL/GenBank/DDBJ whole genome shotgun (WGS) entry which is preliminary data.</text>
</comment>
<feature type="transmembrane region" description="Helical" evidence="1">
    <location>
        <begin position="144"/>
        <end position="165"/>
    </location>
</feature>
<feature type="transmembrane region" description="Helical" evidence="1">
    <location>
        <begin position="46"/>
        <end position="64"/>
    </location>
</feature>